<evidence type="ECO:0000313" key="1">
    <source>
        <dbReference type="EMBL" id="KKL49290.1"/>
    </source>
</evidence>
<accession>A0A0F9EWG8</accession>
<dbReference type="AlphaFoldDB" id="A0A0F9EWG8"/>
<organism evidence="1">
    <name type="scientific">marine sediment metagenome</name>
    <dbReference type="NCBI Taxonomy" id="412755"/>
    <lineage>
        <taxon>unclassified sequences</taxon>
        <taxon>metagenomes</taxon>
        <taxon>ecological metagenomes</taxon>
    </lineage>
</organism>
<gene>
    <name evidence="1" type="ORF">LCGC14_2316970</name>
</gene>
<dbReference type="EMBL" id="LAZR01033009">
    <property type="protein sequence ID" value="KKL49290.1"/>
    <property type="molecule type" value="Genomic_DNA"/>
</dbReference>
<comment type="caution">
    <text evidence="1">The sequence shown here is derived from an EMBL/GenBank/DDBJ whole genome shotgun (WGS) entry which is preliminary data.</text>
</comment>
<name>A0A0F9EWG8_9ZZZZ</name>
<sequence>MRLLPEADKVVRTHLPRVLEAVGQGSSATELRDLEPLLDRDSIVAACEALQAVRILPVDGRTWEAVVRDAAFWCEAAVLAAMRQDVGAFRHHVDKATAAMREGLPLATIH</sequence>
<reference evidence="1" key="1">
    <citation type="journal article" date="2015" name="Nature">
        <title>Complex archaea that bridge the gap between prokaryotes and eukaryotes.</title>
        <authorList>
            <person name="Spang A."/>
            <person name="Saw J.H."/>
            <person name="Jorgensen S.L."/>
            <person name="Zaremba-Niedzwiedzka K."/>
            <person name="Martijn J."/>
            <person name="Lind A.E."/>
            <person name="van Eijk R."/>
            <person name="Schleper C."/>
            <person name="Guy L."/>
            <person name="Ettema T.J."/>
        </authorList>
    </citation>
    <scope>NUCLEOTIDE SEQUENCE</scope>
</reference>
<protein>
    <submittedName>
        <fullName evidence="1">Uncharacterized protein</fullName>
    </submittedName>
</protein>
<proteinExistence type="predicted"/>